<keyword evidence="3" id="KW-1015">Disulfide bond</keyword>
<organism evidence="5 6">
    <name type="scientific">Tenuifilum thalassicum</name>
    <dbReference type="NCBI Taxonomy" id="2590900"/>
    <lineage>
        <taxon>Bacteria</taxon>
        <taxon>Pseudomonadati</taxon>
        <taxon>Bacteroidota</taxon>
        <taxon>Bacteroidia</taxon>
        <taxon>Bacteroidales</taxon>
        <taxon>Tenuifilaceae</taxon>
        <taxon>Tenuifilum</taxon>
    </lineage>
</organism>
<dbReference type="InterPro" id="IPR035914">
    <property type="entry name" value="Sperma_CUB_dom_sf"/>
</dbReference>
<dbReference type="RefSeq" id="WP_173076406.1">
    <property type="nucleotide sequence ID" value="NZ_CP041345.1"/>
</dbReference>
<evidence type="ECO:0000256" key="1">
    <source>
        <dbReference type="ARBA" id="ARBA00022729"/>
    </source>
</evidence>
<dbReference type="GO" id="GO:0005576">
    <property type="term" value="C:extracellular region"/>
    <property type="evidence" value="ECO:0007669"/>
    <property type="project" value="UniProtKB-SubCell"/>
</dbReference>
<keyword evidence="6" id="KW-1185">Reference proteome</keyword>
<keyword evidence="1" id="KW-0732">Signal</keyword>
<dbReference type="Gene3D" id="3.40.50.10390">
    <property type="entry name" value="Gingipain r, domain 1"/>
    <property type="match status" value="1"/>
</dbReference>
<dbReference type="Gene3D" id="2.60.120.290">
    <property type="entry name" value="Spermadhesin, CUB domain"/>
    <property type="match status" value="2"/>
</dbReference>
<dbReference type="InterPro" id="IPR029030">
    <property type="entry name" value="Caspase-like_dom_sf"/>
</dbReference>
<dbReference type="Gene3D" id="2.60.40.10">
    <property type="entry name" value="Immunoglobulins"/>
    <property type="match status" value="2"/>
</dbReference>
<dbReference type="Gene3D" id="2.60.40.3800">
    <property type="match status" value="1"/>
</dbReference>
<dbReference type="Pfam" id="PF00431">
    <property type="entry name" value="CUB"/>
    <property type="match status" value="2"/>
</dbReference>
<dbReference type="InterPro" id="IPR001769">
    <property type="entry name" value="Gingipain"/>
</dbReference>
<evidence type="ECO:0000259" key="4">
    <source>
        <dbReference type="PROSITE" id="PS01180"/>
    </source>
</evidence>
<dbReference type="PANTHER" id="PTHR24251:SF30">
    <property type="entry name" value="MEMBRANE FRIZZLED-RELATED PROTEIN"/>
    <property type="match status" value="1"/>
</dbReference>
<dbReference type="InterPro" id="IPR012600">
    <property type="entry name" value="Propeptide_C25"/>
</dbReference>
<dbReference type="InterPro" id="IPR038490">
    <property type="entry name" value="Gingipain_propep_sf"/>
</dbReference>
<dbReference type="Proteomes" id="UP000500961">
    <property type="component" value="Chromosome"/>
</dbReference>
<dbReference type="SUPFAM" id="SSF49464">
    <property type="entry name" value="Carboxypeptidase regulatory domain-like"/>
    <property type="match status" value="1"/>
</dbReference>
<dbReference type="PROSITE" id="PS01180">
    <property type="entry name" value="CUB"/>
    <property type="match status" value="1"/>
</dbReference>
<accession>A0A7D4BTA1</accession>
<dbReference type="InterPro" id="IPR008969">
    <property type="entry name" value="CarboxyPept-like_regulatory"/>
</dbReference>
<dbReference type="InterPro" id="IPR000859">
    <property type="entry name" value="CUB_dom"/>
</dbReference>
<dbReference type="KEGG" id="ttz:FHG85_12455"/>
<dbReference type="SUPFAM" id="SSF52129">
    <property type="entry name" value="Caspase-like"/>
    <property type="match status" value="1"/>
</dbReference>
<dbReference type="Gene3D" id="2.60.40.1120">
    <property type="entry name" value="Carboxypeptidase-like, regulatory domain"/>
    <property type="match status" value="1"/>
</dbReference>
<dbReference type="InterPro" id="IPR029031">
    <property type="entry name" value="Gingipain_N_sf"/>
</dbReference>
<name>A0A7D4BTA1_9BACT</name>
<dbReference type="SUPFAM" id="SSF49854">
    <property type="entry name" value="Spermadhesin, CUB domain"/>
    <property type="match status" value="2"/>
</dbReference>
<gene>
    <name evidence="5" type="ORF">FHG85_12455</name>
</gene>
<evidence type="ECO:0000256" key="2">
    <source>
        <dbReference type="ARBA" id="ARBA00022737"/>
    </source>
</evidence>
<feature type="domain" description="CUB" evidence="4">
    <location>
        <begin position="1162"/>
        <end position="1277"/>
    </location>
</feature>
<dbReference type="InterPro" id="IPR026444">
    <property type="entry name" value="Secre_tail"/>
</dbReference>
<evidence type="ECO:0000313" key="6">
    <source>
        <dbReference type="Proteomes" id="UP000500961"/>
    </source>
</evidence>
<dbReference type="Gene3D" id="3.40.50.1460">
    <property type="match status" value="1"/>
</dbReference>
<evidence type="ECO:0000313" key="5">
    <source>
        <dbReference type="EMBL" id="QKG81041.1"/>
    </source>
</evidence>
<dbReference type="SUPFAM" id="SSF49265">
    <property type="entry name" value="Fibronectin type III"/>
    <property type="match status" value="1"/>
</dbReference>
<dbReference type="PANTHER" id="PTHR24251">
    <property type="entry name" value="OVOCHYMASE-RELATED"/>
    <property type="match status" value="1"/>
</dbReference>
<dbReference type="GO" id="GO:0046872">
    <property type="term" value="F:metal ion binding"/>
    <property type="evidence" value="ECO:0007669"/>
    <property type="project" value="UniProtKB-KW"/>
</dbReference>
<proteinExistence type="predicted"/>
<dbReference type="NCBIfam" id="TIGR04183">
    <property type="entry name" value="Por_Secre_tail"/>
    <property type="match status" value="1"/>
</dbReference>
<reference evidence="5 6" key="1">
    <citation type="submission" date="2019-07" db="EMBL/GenBank/DDBJ databases">
        <title>Thalassofilum flectens gen. nov., sp. nov., a novel moderate thermophilic anaerobe from a shallow sea hot spring in Kunashir Island (Russia), representing a new family in the order Bacteroidales, and proposal of Thalassofilacea fam. nov.</title>
        <authorList>
            <person name="Kochetkova T.V."/>
            <person name="Podosokorskaya O.A."/>
            <person name="Novikov A."/>
            <person name="Elcheninov A.G."/>
            <person name="Toshchakov S.V."/>
            <person name="Kublanov I.V."/>
        </authorList>
    </citation>
    <scope>NUCLEOTIDE SEQUENCE [LARGE SCALE GENOMIC DNA]</scope>
    <source>
        <strain evidence="5 6">38-H</strain>
    </source>
</reference>
<keyword evidence="2" id="KW-0677">Repeat</keyword>
<dbReference type="Pfam" id="PF08126">
    <property type="entry name" value="Propeptide_C25"/>
    <property type="match status" value="1"/>
</dbReference>
<evidence type="ECO:0000256" key="3">
    <source>
        <dbReference type="ARBA" id="ARBA00023157"/>
    </source>
</evidence>
<dbReference type="FunFam" id="2.60.120.290:FF:000005">
    <property type="entry name" value="Procollagen C-endopeptidase enhancer 1"/>
    <property type="match status" value="1"/>
</dbReference>
<sequence>MRLLATLLLGLITFSASPQPKKILLKAIDDSKKSEFIEKFTPKTPDSYSLTIRIDKLNWDKEQVKTGDSFSKIWFKNSLPDGKIGEPELPSIKKIIRIPYGATIQAKVKSYKTEEVNLSEKGINVPIIPVQPPVRKDQDPQLQDFRIKAQAYSKSSFKTKEPIVKTEILGNLRNHTIARVTIYPIEYNPAKGKIKVYNDIEVNVDVKGSPTKNPSADAFYSPYFDVVYNTMLNAGGTAYDSHPDLTRYPVSMLIIANRIFESALQPYIAWKTQKGFKVTTKYTDEIGTTADAIKSFIQNFYNSATPENPAPTFLVLVGDVEQVPASATGSQSGKLTDLYYASVDGDKFPEMYYGRLSATSASQLTAIINKIIYYEQFQFSDPTYLNSVNLIAGADATWNPAVAQPTIKYATANHFNQTNGWSNIYEYGVDSDTNNATASSGYTGCYDADKVAVGFINYTAHCSEGGWQDPALPISTVNTLTNNQQYPFVIANCCLSANFGYSECVGETWLRKANGGAVTYIGSSPNSYWKEDMYWATGAFPMSGNNNGYVPTFEESTTGAYDAPFGSNYVTAGAIVFCGNIAVTQAEINDYSRQINSTYYWEAYNVLGDPSLMPYFKVPETNQIDFPNVVPVGINSISIQAKENSYLSLTMDDQILATHFFESTGLNDIAIPELTQTGKIILTVTRPQTQPFIDTIKVIESDNAYITLTGSTINDSEENNNGIADYGEQIKVNLRLKNVGKTNATNVSVKIGSSTGLITLASADSIGISNINASSELWANDAFSFSIPIDVEDGYQQIFPLTFFADQGVWTSNLKITVSAPQMAFNNFTIVDTLMGNKNGILEKNEIADIEFEFQNKGNSAIADYNVNLVLPDTLLDKVSLTYEPMVDRGFNPSEKTKLFARISSSDKIDIEQIPIIITSTSTSYPLASNQQTTFIPIKIFSEVRMSNDTVETCNAIFTDSGGEESNYGNNEDYTITFKTNSEIEKYRVEVLNFSTESNYDYLYAYDGNSTSSQMFSGSPFSGSTIPSEFSSSTNYVTFRFTSDDNTNSSGWRIKLQCITPTAIPKCVENPSPADNSIDVESTVLSWTPSTDALFYDVYIGTQPESLAYVGRVSQSFIDIKLQPVTTYYWRVIPGNNIGLCDKDCITWSFTTASVLGQVLMTNGTLEVDETWFYDTGGANSNYTNKENYTLTFKPKNNGKINVEFVSFDVESETDCNYDKLTIYNGPDANSPVVGTYCGSKNPQSFTSTSANGELTFNFTSDASETRSGWKAKISTIGSTTTYPITFNIKSNSTPVPNATVKFDNSVKFTNTSGVGEFSKPNGTYSYTITAAGYKSETGTVTVSNQGESININLIKQETIQLLIKNSSDESYIDLAKVLTETGQSYYSANGLANVDLPVGSNLLKVSAQGFIEKDTVINVTDANQLFTVHLTPQSFQTQINVYNVDETPIENATIQHNTLTYNTSSTGSATLETAYGLDLITIQKSGYIDTKFWLNATNDTIINIYLTPIIGNVFETEFTIIGSGPLGNLPLDNALVRIFKQGELYQQANALNGHISFYLPSNTFIYEVSHEGYTTSSNNTLTVSNQPQKVEVNLDQLTYTITFLVQSNSKGVEGAEVDLKDYGLKYTDSNGEVIFYNVGYANEIPYTVSHSNYTTITGKISATKSETISITLNVLDTTYEKIDSFSIYPNPTRDYFKILSDIIVSRLSVISINGVELNAYNINSRNKTIYVNNLAPGIYLIKIEFENGTTSFKKLLIQ</sequence>
<dbReference type="EMBL" id="CP041345">
    <property type="protein sequence ID" value="QKG81041.1"/>
    <property type="molecule type" value="Genomic_DNA"/>
</dbReference>
<protein>
    <submittedName>
        <fullName evidence="5">T9SS type A sorting domain-containing protein</fullName>
    </submittedName>
</protein>
<dbReference type="CDD" id="cd00041">
    <property type="entry name" value="CUB"/>
    <property type="match status" value="2"/>
</dbReference>
<dbReference type="InterPro" id="IPR013783">
    <property type="entry name" value="Ig-like_fold"/>
</dbReference>
<dbReference type="InterPro" id="IPR036116">
    <property type="entry name" value="FN3_sf"/>
</dbReference>
<dbReference type="Pfam" id="PF01364">
    <property type="entry name" value="Peptidase_C25"/>
    <property type="match status" value="1"/>
</dbReference>
<dbReference type="SMART" id="SM00042">
    <property type="entry name" value="CUB"/>
    <property type="match status" value="2"/>
</dbReference>
<dbReference type="GO" id="GO:0004197">
    <property type="term" value="F:cysteine-type endopeptidase activity"/>
    <property type="evidence" value="ECO:0007669"/>
    <property type="project" value="InterPro"/>
</dbReference>
<dbReference type="GO" id="GO:0006508">
    <property type="term" value="P:proteolysis"/>
    <property type="evidence" value="ECO:0007669"/>
    <property type="project" value="InterPro"/>
</dbReference>
<dbReference type="Pfam" id="PF18962">
    <property type="entry name" value="Por_Secre_tail"/>
    <property type="match status" value="1"/>
</dbReference>